<feature type="compositionally biased region" description="Low complexity" evidence="2">
    <location>
        <begin position="83"/>
        <end position="94"/>
    </location>
</feature>
<feature type="non-terminal residue" evidence="4">
    <location>
        <position position="1"/>
    </location>
</feature>
<dbReference type="SUPFAM" id="SSF49265">
    <property type="entry name" value="Fibronectin type III"/>
    <property type="match status" value="1"/>
</dbReference>
<keyword evidence="1" id="KW-0677">Repeat</keyword>
<dbReference type="Proteomes" id="UP001519887">
    <property type="component" value="Unassembled WGS sequence"/>
</dbReference>
<dbReference type="PRINTS" id="PR00014">
    <property type="entry name" value="FNTYPEIII"/>
</dbReference>
<dbReference type="InterPro" id="IPR013783">
    <property type="entry name" value="Ig-like_fold"/>
</dbReference>
<dbReference type="SMART" id="SM00060">
    <property type="entry name" value="FN3"/>
    <property type="match status" value="2"/>
</dbReference>
<proteinExistence type="predicted"/>
<evidence type="ECO:0000313" key="5">
    <source>
        <dbReference type="Proteomes" id="UP001519887"/>
    </source>
</evidence>
<dbReference type="EMBL" id="JAHZIK010003033">
    <property type="protein sequence ID" value="MBW7461531.1"/>
    <property type="molecule type" value="Genomic_DNA"/>
</dbReference>
<dbReference type="InterPro" id="IPR050964">
    <property type="entry name" value="Striated_Muscle_Regulatory"/>
</dbReference>
<accession>A0ABS7CKR2</accession>
<feature type="non-terminal residue" evidence="4">
    <location>
        <position position="183"/>
    </location>
</feature>
<evidence type="ECO:0000259" key="3">
    <source>
        <dbReference type="PROSITE" id="PS50853"/>
    </source>
</evidence>
<evidence type="ECO:0000256" key="2">
    <source>
        <dbReference type="SAM" id="MobiDB-lite"/>
    </source>
</evidence>
<name>A0ABS7CKR2_9BACL</name>
<keyword evidence="5" id="KW-1185">Reference proteome</keyword>
<comment type="caution">
    <text evidence="4">The sequence shown here is derived from an EMBL/GenBank/DDBJ whole genome shotgun (WGS) entry which is preliminary data.</text>
</comment>
<protein>
    <submittedName>
        <fullName evidence="4">Fibronectin type III domain-containing protein</fullName>
    </submittedName>
</protein>
<dbReference type="Pfam" id="PF00041">
    <property type="entry name" value="fn3"/>
    <property type="match status" value="2"/>
</dbReference>
<dbReference type="CDD" id="cd00063">
    <property type="entry name" value="FN3"/>
    <property type="match status" value="2"/>
</dbReference>
<dbReference type="InterPro" id="IPR003961">
    <property type="entry name" value="FN3_dom"/>
</dbReference>
<dbReference type="PROSITE" id="PS50853">
    <property type="entry name" value="FN3"/>
    <property type="match status" value="2"/>
</dbReference>
<evidence type="ECO:0000256" key="1">
    <source>
        <dbReference type="ARBA" id="ARBA00022737"/>
    </source>
</evidence>
<dbReference type="Gene3D" id="2.60.40.10">
    <property type="entry name" value="Immunoglobulins"/>
    <property type="match status" value="2"/>
</dbReference>
<feature type="domain" description="Fibronectin type-III" evidence="3">
    <location>
        <begin position="86"/>
        <end position="173"/>
    </location>
</feature>
<dbReference type="PANTHER" id="PTHR13817">
    <property type="entry name" value="TITIN"/>
    <property type="match status" value="1"/>
</dbReference>
<organism evidence="4 5">
    <name type="scientific">Paenibacillus sepulcri</name>
    <dbReference type="NCBI Taxonomy" id="359917"/>
    <lineage>
        <taxon>Bacteria</taxon>
        <taxon>Bacillati</taxon>
        <taxon>Bacillota</taxon>
        <taxon>Bacilli</taxon>
        <taxon>Bacillales</taxon>
        <taxon>Paenibacillaceae</taxon>
        <taxon>Paenibacillus</taxon>
    </lineage>
</organism>
<reference evidence="4 5" key="1">
    <citation type="submission" date="2021-07" db="EMBL/GenBank/DDBJ databases">
        <title>Paenibacillus radiodurans sp. nov., isolated from the southeastern edge of Tengger Desert.</title>
        <authorList>
            <person name="Zhang G."/>
        </authorList>
    </citation>
    <scope>NUCLEOTIDE SEQUENCE [LARGE SCALE GENOMIC DNA]</scope>
    <source>
        <strain evidence="4 5">CCM 7311</strain>
    </source>
</reference>
<feature type="domain" description="Fibronectin type-III" evidence="3">
    <location>
        <begin position="1"/>
        <end position="78"/>
    </location>
</feature>
<dbReference type="PANTHER" id="PTHR13817:SF173">
    <property type="entry name" value="FRAZZLED"/>
    <property type="match status" value="1"/>
</dbReference>
<sequence>KTTTSVDLSWSASTDNVGVTGYNIYNGGTLAGSTTGALTFTVSGLTANTAYSFTVKAKDAANNLSTASNTLNVTTNSSADMQAPSAPASLTSPSKTNTSVSLSWTASTDNIAVTGYDIYKDGTLDGSTTGALTFTVSGLTASTPYSFTVKAKDAAGNVSAASNALNVTTTGSAAANWVNCAGE</sequence>
<dbReference type="InterPro" id="IPR036116">
    <property type="entry name" value="FN3_sf"/>
</dbReference>
<evidence type="ECO:0000313" key="4">
    <source>
        <dbReference type="EMBL" id="MBW7461531.1"/>
    </source>
</evidence>
<gene>
    <name evidence="4" type="ORF">K0U00_46490</name>
</gene>
<feature type="region of interest" description="Disordered" evidence="2">
    <location>
        <begin position="77"/>
        <end position="97"/>
    </location>
</feature>